<protein>
    <recommendedName>
        <fullName evidence="3">DUF4371 domain-containing protein</fullName>
    </recommendedName>
</protein>
<dbReference type="PANTHER" id="PTHR37162:SF1">
    <property type="entry name" value="BED-TYPE DOMAIN-CONTAINING PROTEIN"/>
    <property type="match status" value="1"/>
</dbReference>
<evidence type="ECO:0000313" key="2">
    <source>
        <dbReference type="Proteomes" id="UP000821853"/>
    </source>
</evidence>
<name>A0A9J6H1T0_HAELO</name>
<proteinExistence type="predicted"/>
<sequence>MFPVKFSDSKIAEKFSCGRTKASYIISDGLGSLFRKKVIEELGWPDVYYSIKVDETPKADQHVQQLDIRVRYFSKTQQKVVVEHLESFNLGRATASILVDCIEKGQTELPKEKLLCFFSDGRNTMKSVKKKLREMLNPNLLDIGECNLHKVHNAFGTGLNSFGADVELLVMDIYYFFKHAVHSSQLSEKQKDLGIPEHVFLRHVSNRWLTFQSSLERVLQQFQVLKAFFQTEAGARPTSAVLQKRLASALSDKTILAKMLFLRNSADLFSEF</sequence>
<reference evidence="1 2" key="1">
    <citation type="journal article" date="2020" name="Cell">
        <title>Large-Scale Comparative Analyses of Tick Genomes Elucidate Their Genetic Diversity and Vector Capacities.</title>
        <authorList>
            <consortium name="Tick Genome and Microbiome Consortium (TIGMIC)"/>
            <person name="Jia N."/>
            <person name="Wang J."/>
            <person name="Shi W."/>
            <person name="Du L."/>
            <person name="Sun Y."/>
            <person name="Zhan W."/>
            <person name="Jiang J.F."/>
            <person name="Wang Q."/>
            <person name="Zhang B."/>
            <person name="Ji P."/>
            <person name="Bell-Sakyi L."/>
            <person name="Cui X.M."/>
            <person name="Yuan T.T."/>
            <person name="Jiang B.G."/>
            <person name="Yang W.F."/>
            <person name="Lam T.T."/>
            <person name="Chang Q.C."/>
            <person name="Ding S.J."/>
            <person name="Wang X.J."/>
            <person name="Zhu J.G."/>
            <person name="Ruan X.D."/>
            <person name="Zhao L."/>
            <person name="Wei J.T."/>
            <person name="Ye R.Z."/>
            <person name="Que T.C."/>
            <person name="Du C.H."/>
            <person name="Zhou Y.H."/>
            <person name="Cheng J.X."/>
            <person name="Dai P.F."/>
            <person name="Guo W.B."/>
            <person name="Han X.H."/>
            <person name="Huang E.J."/>
            <person name="Li L.F."/>
            <person name="Wei W."/>
            <person name="Gao Y.C."/>
            <person name="Liu J.Z."/>
            <person name="Shao H.Z."/>
            <person name="Wang X."/>
            <person name="Wang C.C."/>
            <person name="Yang T.C."/>
            <person name="Huo Q.B."/>
            <person name="Li W."/>
            <person name="Chen H.Y."/>
            <person name="Chen S.E."/>
            <person name="Zhou L.G."/>
            <person name="Ni X.B."/>
            <person name="Tian J.H."/>
            <person name="Sheng Y."/>
            <person name="Liu T."/>
            <person name="Pan Y.S."/>
            <person name="Xia L.Y."/>
            <person name="Li J."/>
            <person name="Zhao F."/>
            <person name="Cao W.C."/>
        </authorList>
    </citation>
    <scope>NUCLEOTIDE SEQUENCE [LARGE SCALE GENOMIC DNA]</scope>
    <source>
        <strain evidence="1">HaeL-2018</strain>
    </source>
</reference>
<organism evidence="1 2">
    <name type="scientific">Haemaphysalis longicornis</name>
    <name type="common">Bush tick</name>
    <dbReference type="NCBI Taxonomy" id="44386"/>
    <lineage>
        <taxon>Eukaryota</taxon>
        <taxon>Metazoa</taxon>
        <taxon>Ecdysozoa</taxon>
        <taxon>Arthropoda</taxon>
        <taxon>Chelicerata</taxon>
        <taxon>Arachnida</taxon>
        <taxon>Acari</taxon>
        <taxon>Parasitiformes</taxon>
        <taxon>Ixodida</taxon>
        <taxon>Ixodoidea</taxon>
        <taxon>Ixodidae</taxon>
        <taxon>Haemaphysalinae</taxon>
        <taxon>Haemaphysalis</taxon>
    </lineage>
</organism>
<dbReference type="EMBL" id="JABSTR010000011">
    <property type="protein sequence ID" value="KAH9381690.1"/>
    <property type="molecule type" value="Genomic_DNA"/>
</dbReference>
<dbReference type="AlphaFoldDB" id="A0A9J6H1T0"/>
<accession>A0A9J6H1T0</accession>
<dbReference type="PANTHER" id="PTHR37162">
    <property type="entry name" value="HAT FAMILY DIMERISATION DOMAINCONTAINING PROTEIN-RELATED"/>
    <property type="match status" value="1"/>
</dbReference>
<keyword evidence="2" id="KW-1185">Reference proteome</keyword>
<comment type="caution">
    <text evidence="1">The sequence shown here is derived from an EMBL/GenBank/DDBJ whole genome shotgun (WGS) entry which is preliminary data.</text>
</comment>
<dbReference type="OMA" id="MIDIGAC"/>
<gene>
    <name evidence="1" type="ORF">HPB48_011980</name>
</gene>
<evidence type="ECO:0008006" key="3">
    <source>
        <dbReference type="Google" id="ProtNLM"/>
    </source>
</evidence>
<dbReference type="Proteomes" id="UP000821853">
    <property type="component" value="Chromosome 9"/>
</dbReference>
<evidence type="ECO:0000313" key="1">
    <source>
        <dbReference type="EMBL" id="KAH9381690.1"/>
    </source>
</evidence>
<dbReference type="OrthoDB" id="6501974at2759"/>
<dbReference type="VEuPathDB" id="VectorBase:HLOH_040512"/>